<proteinExistence type="inferred from homology"/>
<evidence type="ECO:0000256" key="2">
    <source>
        <dbReference type="ARBA" id="ARBA00023015"/>
    </source>
</evidence>
<dbReference type="InterPro" id="IPR007627">
    <property type="entry name" value="RNA_pol_sigma70_r2"/>
</dbReference>
<evidence type="ECO:0000256" key="3">
    <source>
        <dbReference type="ARBA" id="ARBA00023082"/>
    </source>
</evidence>
<dbReference type="PANTHER" id="PTHR43133">
    <property type="entry name" value="RNA POLYMERASE ECF-TYPE SIGMA FACTO"/>
    <property type="match status" value="1"/>
</dbReference>
<dbReference type="InterPro" id="IPR014331">
    <property type="entry name" value="RNA_pol_sigma70_ECF_RHOBA"/>
</dbReference>
<organism evidence="8 9">
    <name type="scientific">Neorhodopirellula pilleata</name>
    <dbReference type="NCBI Taxonomy" id="2714738"/>
    <lineage>
        <taxon>Bacteria</taxon>
        <taxon>Pseudomonadati</taxon>
        <taxon>Planctomycetota</taxon>
        <taxon>Planctomycetia</taxon>
        <taxon>Pirellulales</taxon>
        <taxon>Pirellulaceae</taxon>
        <taxon>Neorhodopirellula</taxon>
    </lineage>
</organism>
<evidence type="ECO:0000259" key="7">
    <source>
        <dbReference type="Pfam" id="PF08281"/>
    </source>
</evidence>
<evidence type="ECO:0000259" key="6">
    <source>
        <dbReference type="Pfam" id="PF04542"/>
    </source>
</evidence>
<dbReference type="InterPro" id="IPR039425">
    <property type="entry name" value="RNA_pol_sigma-70-like"/>
</dbReference>
<dbReference type="RefSeq" id="WP_146580120.1">
    <property type="nucleotide sequence ID" value="NZ_SJPM01000011.1"/>
</dbReference>
<dbReference type="GO" id="GO:0003677">
    <property type="term" value="F:DNA binding"/>
    <property type="evidence" value="ECO:0007669"/>
    <property type="project" value="InterPro"/>
</dbReference>
<evidence type="ECO:0000256" key="1">
    <source>
        <dbReference type="ARBA" id="ARBA00010641"/>
    </source>
</evidence>
<evidence type="ECO:0000313" key="8">
    <source>
        <dbReference type="EMBL" id="TWT92506.1"/>
    </source>
</evidence>
<dbReference type="InterPro" id="IPR013249">
    <property type="entry name" value="RNA_pol_sigma70_r4_t2"/>
</dbReference>
<feature type="domain" description="RNA polymerase sigma factor 70 region 4 type 2" evidence="7">
    <location>
        <begin position="129"/>
        <end position="181"/>
    </location>
</feature>
<dbReference type="SUPFAM" id="SSF88946">
    <property type="entry name" value="Sigma2 domain of RNA polymerase sigma factors"/>
    <property type="match status" value="1"/>
</dbReference>
<feature type="domain" description="RNA polymerase sigma-70 region 2" evidence="6">
    <location>
        <begin position="30"/>
        <end position="93"/>
    </location>
</feature>
<dbReference type="Pfam" id="PF04542">
    <property type="entry name" value="Sigma70_r2"/>
    <property type="match status" value="1"/>
</dbReference>
<accession>A0A5C5ZZC7</accession>
<dbReference type="NCBIfam" id="TIGR02937">
    <property type="entry name" value="sigma70-ECF"/>
    <property type="match status" value="1"/>
</dbReference>
<dbReference type="NCBIfam" id="TIGR02989">
    <property type="entry name" value="Sig-70_gvs1"/>
    <property type="match status" value="1"/>
</dbReference>
<dbReference type="GO" id="GO:0016987">
    <property type="term" value="F:sigma factor activity"/>
    <property type="evidence" value="ECO:0007669"/>
    <property type="project" value="UniProtKB-KW"/>
</dbReference>
<dbReference type="EMBL" id="SJPM01000011">
    <property type="protein sequence ID" value="TWT92506.1"/>
    <property type="molecule type" value="Genomic_DNA"/>
</dbReference>
<keyword evidence="2" id="KW-0805">Transcription regulation</keyword>
<evidence type="ECO:0000256" key="5">
    <source>
        <dbReference type="SAM" id="MobiDB-lite"/>
    </source>
</evidence>
<dbReference type="Gene3D" id="1.10.1740.10">
    <property type="match status" value="1"/>
</dbReference>
<comment type="similarity">
    <text evidence="1">Belongs to the sigma-70 factor family. ECF subfamily.</text>
</comment>
<reference evidence="8 9" key="1">
    <citation type="submission" date="2019-02" db="EMBL/GenBank/DDBJ databases">
        <title>Deep-cultivation of Planctomycetes and their phenomic and genomic characterization uncovers novel biology.</title>
        <authorList>
            <person name="Wiegand S."/>
            <person name="Jogler M."/>
            <person name="Boedeker C."/>
            <person name="Pinto D."/>
            <person name="Vollmers J."/>
            <person name="Rivas-Marin E."/>
            <person name="Kohn T."/>
            <person name="Peeters S.H."/>
            <person name="Heuer A."/>
            <person name="Rast P."/>
            <person name="Oberbeckmann S."/>
            <person name="Bunk B."/>
            <person name="Jeske O."/>
            <person name="Meyerdierks A."/>
            <person name="Storesund J.E."/>
            <person name="Kallscheuer N."/>
            <person name="Luecker S."/>
            <person name="Lage O.M."/>
            <person name="Pohl T."/>
            <person name="Merkel B.J."/>
            <person name="Hornburger P."/>
            <person name="Mueller R.-W."/>
            <person name="Bruemmer F."/>
            <person name="Labrenz M."/>
            <person name="Spormann A.M."/>
            <person name="Op Den Camp H."/>
            <person name="Overmann J."/>
            <person name="Amann R."/>
            <person name="Jetten M.S.M."/>
            <person name="Mascher T."/>
            <person name="Medema M.H."/>
            <person name="Devos D.P."/>
            <person name="Kaster A.-K."/>
            <person name="Ovreas L."/>
            <person name="Rohde M."/>
            <person name="Galperin M.Y."/>
            <person name="Jogler C."/>
        </authorList>
    </citation>
    <scope>NUCLEOTIDE SEQUENCE [LARGE SCALE GENOMIC DNA]</scope>
    <source>
        <strain evidence="8 9">Pla100</strain>
    </source>
</reference>
<dbReference type="InterPro" id="IPR014284">
    <property type="entry name" value="RNA_pol_sigma-70_dom"/>
</dbReference>
<feature type="region of interest" description="Disordered" evidence="5">
    <location>
        <begin position="1"/>
        <end position="20"/>
    </location>
</feature>
<dbReference type="Proteomes" id="UP000316213">
    <property type="component" value="Unassembled WGS sequence"/>
</dbReference>
<keyword evidence="3" id="KW-0731">Sigma factor</keyword>
<dbReference type="OrthoDB" id="6383365at2"/>
<evidence type="ECO:0000256" key="4">
    <source>
        <dbReference type="ARBA" id="ARBA00023163"/>
    </source>
</evidence>
<keyword evidence="9" id="KW-1185">Reference proteome</keyword>
<name>A0A5C5ZZC7_9BACT</name>
<protein>
    <submittedName>
        <fullName evidence="8">ECF RNA polymerase sigma factor SigH</fullName>
    </submittedName>
</protein>
<dbReference type="GO" id="GO:0006352">
    <property type="term" value="P:DNA-templated transcription initiation"/>
    <property type="evidence" value="ECO:0007669"/>
    <property type="project" value="InterPro"/>
</dbReference>
<gene>
    <name evidence="8" type="primary">sigH_2</name>
    <name evidence="8" type="ORF">Pla100_45240</name>
</gene>
<dbReference type="InterPro" id="IPR013324">
    <property type="entry name" value="RNA_pol_sigma_r3/r4-like"/>
</dbReference>
<dbReference type="Pfam" id="PF08281">
    <property type="entry name" value="Sigma70_r4_2"/>
    <property type="match status" value="1"/>
</dbReference>
<keyword evidence="4" id="KW-0804">Transcription</keyword>
<sequence>MQGKLVISSPSVSSDHDDQPEFEDAIERAQLPMFGYLVRLTGSVTDAQDLLQMTNVTAWTRKETFEPGSDLIAWMRTIAINHVRNESRRRARRSTVPLLDDELSQLAEARHAMRQRNAPQQSDLESRRLRIGQCLEKLTSAQRILIDQFYQQGLTLNQIAEANDTTINAIGQRLHRARSALVKCVRRSLAIDADPITFTPSLVDSNESA</sequence>
<dbReference type="Gene3D" id="1.10.10.10">
    <property type="entry name" value="Winged helix-like DNA-binding domain superfamily/Winged helix DNA-binding domain"/>
    <property type="match status" value="1"/>
</dbReference>
<dbReference type="InterPro" id="IPR013325">
    <property type="entry name" value="RNA_pol_sigma_r2"/>
</dbReference>
<dbReference type="AlphaFoldDB" id="A0A5C5ZZC7"/>
<dbReference type="InterPro" id="IPR036388">
    <property type="entry name" value="WH-like_DNA-bd_sf"/>
</dbReference>
<comment type="caution">
    <text evidence="8">The sequence shown here is derived from an EMBL/GenBank/DDBJ whole genome shotgun (WGS) entry which is preliminary data.</text>
</comment>
<evidence type="ECO:0000313" key="9">
    <source>
        <dbReference type="Proteomes" id="UP000316213"/>
    </source>
</evidence>
<dbReference type="PANTHER" id="PTHR43133:SF51">
    <property type="entry name" value="RNA POLYMERASE SIGMA FACTOR"/>
    <property type="match status" value="1"/>
</dbReference>
<dbReference type="SUPFAM" id="SSF88659">
    <property type="entry name" value="Sigma3 and sigma4 domains of RNA polymerase sigma factors"/>
    <property type="match status" value="1"/>
</dbReference>